<evidence type="ECO:0000313" key="3">
    <source>
        <dbReference type="EMBL" id="MCU7693338.1"/>
    </source>
</evidence>
<name>A0AAE3IL99_9BACT</name>
<dbReference type="PANTHER" id="PTHR43794">
    <property type="entry name" value="AMINOHYDROLASE SSNA-RELATED"/>
    <property type="match status" value="1"/>
</dbReference>
<proteinExistence type="predicted"/>
<keyword evidence="4" id="KW-1185">Reference proteome</keyword>
<dbReference type="InterPro" id="IPR006680">
    <property type="entry name" value="Amidohydro-rel"/>
</dbReference>
<dbReference type="InterPro" id="IPR032466">
    <property type="entry name" value="Metal_Hydrolase"/>
</dbReference>
<dbReference type="Pfam" id="PF01979">
    <property type="entry name" value="Amidohydro_1"/>
    <property type="match status" value="1"/>
</dbReference>
<dbReference type="AlphaFoldDB" id="A0AAE3IL99"/>
<dbReference type="SUPFAM" id="SSF51556">
    <property type="entry name" value="Metallo-dependent hydrolases"/>
    <property type="match status" value="1"/>
</dbReference>
<dbReference type="Gene3D" id="3.20.20.140">
    <property type="entry name" value="Metal-dependent hydrolases"/>
    <property type="match status" value="1"/>
</dbReference>
<organism evidence="3 4">
    <name type="scientific">Haoranjiania flava</name>
    <dbReference type="NCBI Taxonomy" id="1856322"/>
    <lineage>
        <taxon>Bacteria</taxon>
        <taxon>Pseudomonadati</taxon>
        <taxon>Bacteroidota</taxon>
        <taxon>Chitinophagia</taxon>
        <taxon>Chitinophagales</taxon>
        <taxon>Chitinophagaceae</taxon>
        <taxon>Haoranjiania</taxon>
    </lineage>
</organism>
<protein>
    <submittedName>
        <fullName evidence="3">Amidohydrolase family protein</fullName>
    </submittedName>
</protein>
<feature type="domain" description="Amidohydrolase-related" evidence="2">
    <location>
        <begin position="48"/>
        <end position="373"/>
    </location>
</feature>
<evidence type="ECO:0000259" key="2">
    <source>
        <dbReference type="Pfam" id="PF01979"/>
    </source>
</evidence>
<dbReference type="InterPro" id="IPR050287">
    <property type="entry name" value="MTA/SAH_deaminase"/>
</dbReference>
<dbReference type="GO" id="GO:0016787">
    <property type="term" value="F:hydrolase activity"/>
    <property type="evidence" value="ECO:0007669"/>
    <property type="project" value="UniProtKB-KW"/>
</dbReference>
<keyword evidence="1" id="KW-0378">Hydrolase</keyword>
<dbReference type="EMBL" id="JAOTPL010000002">
    <property type="protein sequence ID" value="MCU7693338.1"/>
    <property type="molecule type" value="Genomic_DNA"/>
</dbReference>
<comment type="caution">
    <text evidence="3">The sequence shown here is derived from an EMBL/GenBank/DDBJ whole genome shotgun (WGS) entry which is preliminary data.</text>
</comment>
<reference evidence="3" key="1">
    <citation type="submission" date="2022-10" db="EMBL/GenBank/DDBJ databases">
        <authorList>
            <person name="Kim H.S."/>
            <person name="Kim J.-S."/>
            <person name="Suh M.K."/>
            <person name="Eom M.K."/>
            <person name="Lee J.-S."/>
        </authorList>
    </citation>
    <scope>NUCLEOTIDE SEQUENCE</scope>
    <source>
        <strain evidence="3">LIP-5</strain>
    </source>
</reference>
<dbReference type="PANTHER" id="PTHR43794:SF11">
    <property type="entry name" value="AMIDOHYDROLASE-RELATED DOMAIN-CONTAINING PROTEIN"/>
    <property type="match status" value="1"/>
</dbReference>
<evidence type="ECO:0000256" key="1">
    <source>
        <dbReference type="ARBA" id="ARBA00022801"/>
    </source>
</evidence>
<evidence type="ECO:0000313" key="4">
    <source>
        <dbReference type="Proteomes" id="UP001209317"/>
    </source>
</evidence>
<sequence>MAVRKIKADKLFDGEKLLTGKIIVLDDEGTIVSIENDMQQDVACFQGILTPGFINCHCHLELSHLHGAIPKHTGLVHFLLAVLKLRNHEENMILDAIARQDALMYERGIVAVGDICNTTHTIARKKISKISYRNFVETMGFFPEIADARFTLAHTTLQAFEANEQHAAIVPHAPYSVSETLFRKINREAAGKIISIHNQETAEENKLFLGHPGGFENFYKQLGADISFFVAPFKNSLQAYLPLLANAKKILLVHNSFTSEEDVAFAETFAMEKNIALYWILCPNANLYIEHTLPDVEVFIKYKCKLAIGTDSLSSNDELDVLSELRTLKQHFPSISTERLLQMATCEGASALGFSGLGRIESGKKPGINLVDENLNLIKKIT</sequence>
<gene>
    <name evidence="3" type="ORF">OD355_02270</name>
</gene>
<accession>A0AAE3IL99</accession>
<dbReference type="Proteomes" id="UP001209317">
    <property type="component" value="Unassembled WGS sequence"/>
</dbReference>
<dbReference type="RefSeq" id="WP_263036824.1">
    <property type="nucleotide sequence ID" value="NZ_JAOTPL010000002.1"/>
</dbReference>